<reference evidence="1 2" key="1">
    <citation type="journal article" date="2019" name="Sci. Rep.">
        <title>Orb-weaving spider Araneus ventricosus genome elucidates the spidroin gene catalogue.</title>
        <authorList>
            <person name="Kono N."/>
            <person name="Nakamura H."/>
            <person name="Ohtoshi R."/>
            <person name="Moran D.A.P."/>
            <person name="Shinohara A."/>
            <person name="Yoshida Y."/>
            <person name="Fujiwara M."/>
            <person name="Mori M."/>
            <person name="Tomita M."/>
            <person name="Arakawa K."/>
        </authorList>
    </citation>
    <scope>NUCLEOTIDE SEQUENCE [LARGE SCALE GENOMIC DNA]</scope>
</reference>
<proteinExistence type="predicted"/>
<comment type="caution">
    <text evidence="1">The sequence shown here is derived from an EMBL/GenBank/DDBJ whole genome shotgun (WGS) entry which is preliminary data.</text>
</comment>
<dbReference type="Proteomes" id="UP000499080">
    <property type="component" value="Unassembled WGS sequence"/>
</dbReference>
<accession>A0A4Y2G3X0</accession>
<dbReference type="OrthoDB" id="6413289at2759"/>
<protein>
    <submittedName>
        <fullName evidence="1">Uncharacterized protein</fullName>
    </submittedName>
</protein>
<keyword evidence="2" id="KW-1185">Reference proteome</keyword>
<dbReference type="EMBL" id="BGPR01001178">
    <property type="protein sequence ID" value="GBM47395.1"/>
    <property type="molecule type" value="Genomic_DNA"/>
</dbReference>
<evidence type="ECO:0000313" key="2">
    <source>
        <dbReference type="Proteomes" id="UP000499080"/>
    </source>
</evidence>
<sequence length="102" mass="11794">YIAKTWEWIKQITDVDVKPENTLENWVIYREKSCKNSEVQRFENVNEFGKLTGEYGLVACMNQFSKECKEMEESIISTDNATEQRAGCVKKMVTTSSPSRNT</sequence>
<dbReference type="AlphaFoldDB" id="A0A4Y2G3X0"/>
<organism evidence="1 2">
    <name type="scientific">Araneus ventricosus</name>
    <name type="common">Orbweaver spider</name>
    <name type="synonym">Epeira ventricosa</name>
    <dbReference type="NCBI Taxonomy" id="182803"/>
    <lineage>
        <taxon>Eukaryota</taxon>
        <taxon>Metazoa</taxon>
        <taxon>Ecdysozoa</taxon>
        <taxon>Arthropoda</taxon>
        <taxon>Chelicerata</taxon>
        <taxon>Arachnida</taxon>
        <taxon>Araneae</taxon>
        <taxon>Araneomorphae</taxon>
        <taxon>Entelegynae</taxon>
        <taxon>Araneoidea</taxon>
        <taxon>Araneidae</taxon>
        <taxon>Araneus</taxon>
    </lineage>
</organism>
<gene>
    <name evidence="1" type="ORF">AVEN_257991_1</name>
</gene>
<name>A0A4Y2G3X0_ARAVE</name>
<evidence type="ECO:0000313" key="1">
    <source>
        <dbReference type="EMBL" id="GBM47395.1"/>
    </source>
</evidence>
<feature type="non-terminal residue" evidence="1">
    <location>
        <position position="1"/>
    </location>
</feature>